<evidence type="ECO:0008006" key="3">
    <source>
        <dbReference type="Google" id="ProtNLM"/>
    </source>
</evidence>
<sequence length="112" mass="12465">MAAHAETLTTNTALNDLFRLDFSRGRVVMTPGVAALPQRALCDLLRAVQNFDAFTPDNDPHSEHDFGKVAIGGETYLWKIDYYDAHLEHSSPNPADPAVTTRVMTIMRGDEY</sequence>
<evidence type="ECO:0000313" key="1">
    <source>
        <dbReference type="EMBL" id="SSC65483.1"/>
    </source>
</evidence>
<keyword evidence="2" id="KW-1185">Reference proteome</keyword>
<protein>
    <recommendedName>
        <fullName evidence="3">DUF3768 domain-containing protein</fullName>
    </recommendedName>
</protein>
<gene>
    <name evidence="1" type="ORF">RHIZ70_1191</name>
</gene>
<organism evidence="1 2">
    <name type="scientific">Ciceribacter selenitireducens ATCC BAA-1503</name>
    <dbReference type="NCBI Taxonomy" id="1336235"/>
    <lineage>
        <taxon>Bacteria</taxon>
        <taxon>Pseudomonadati</taxon>
        <taxon>Pseudomonadota</taxon>
        <taxon>Alphaproteobacteria</taxon>
        <taxon>Hyphomicrobiales</taxon>
        <taxon>Rhizobiaceae</taxon>
        <taxon>Ciceribacter</taxon>
    </lineage>
</organism>
<dbReference type="AlphaFoldDB" id="A0A376ADE8"/>
<dbReference type="Pfam" id="PF12599">
    <property type="entry name" value="DUF3768"/>
    <property type="match status" value="1"/>
</dbReference>
<dbReference type="Proteomes" id="UP000254764">
    <property type="component" value="Unassembled WGS sequence"/>
</dbReference>
<dbReference type="InterPro" id="IPR022243">
    <property type="entry name" value="DUF3768"/>
</dbReference>
<proteinExistence type="predicted"/>
<name>A0A376ADE8_9HYPH</name>
<evidence type="ECO:0000313" key="2">
    <source>
        <dbReference type="Proteomes" id="UP000254764"/>
    </source>
</evidence>
<accession>A0A376ADE8</accession>
<dbReference type="EMBL" id="UEYP01000001">
    <property type="protein sequence ID" value="SSC65483.1"/>
    <property type="molecule type" value="Genomic_DNA"/>
</dbReference>
<reference evidence="2" key="1">
    <citation type="submission" date="2018-07" db="EMBL/GenBank/DDBJ databases">
        <authorList>
            <person name="Peiro R."/>
            <person name="Begona"/>
            <person name="Cbmso G."/>
            <person name="Lopez M."/>
            <person name="Gonzalez S."/>
        </authorList>
    </citation>
    <scope>NUCLEOTIDE SEQUENCE [LARGE SCALE GENOMIC DNA]</scope>
</reference>